<gene>
    <name evidence="1" type="ORF">SNOG_09254</name>
</gene>
<dbReference type="GeneID" id="5976454"/>
<dbReference type="KEGG" id="pno:SNOG_09254"/>
<dbReference type="HOGENOM" id="CLU_2740876_0_0_1"/>
<organism evidence="1 2">
    <name type="scientific">Phaeosphaeria nodorum (strain SN15 / ATCC MYA-4574 / FGSC 10173)</name>
    <name type="common">Glume blotch fungus</name>
    <name type="synonym">Parastagonospora nodorum</name>
    <dbReference type="NCBI Taxonomy" id="321614"/>
    <lineage>
        <taxon>Eukaryota</taxon>
        <taxon>Fungi</taxon>
        <taxon>Dikarya</taxon>
        <taxon>Ascomycota</taxon>
        <taxon>Pezizomycotina</taxon>
        <taxon>Dothideomycetes</taxon>
        <taxon>Pleosporomycetidae</taxon>
        <taxon>Pleosporales</taxon>
        <taxon>Pleosporineae</taxon>
        <taxon>Phaeosphaeriaceae</taxon>
        <taxon>Parastagonospora</taxon>
    </lineage>
</organism>
<dbReference type="InParanoid" id="Q0UG60"/>
<proteinExistence type="predicted"/>
<sequence>MCTGVRYHTSFTFSICKKGKLLGTNRVWERPMDVEEESQHLPDASNILASPATSHANRYETSRQIAFSVIG</sequence>
<dbReference type="Proteomes" id="UP000001055">
    <property type="component" value="Unassembled WGS sequence"/>
</dbReference>
<name>Q0UG60_PHANO</name>
<evidence type="ECO:0000313" key="2">
    <source>
        <dbReference type="Proteomes" id="UP000001055"/>
    </source>
</evidence>
<reference evidence="2" key="1">
    <citation type="journal article" date="2007" name="Plant Cell">
        <title>Dothideomycete-plant interactions illuminated by genome sequencing and EST analysis of the wheat pathogen Stagonospora nodorum.</title>
        <authorList>
            <person name="Hane J.K."/>
            <person name="Lowe R.G."/>
            <person name="Solomon P.S."/>
            <person name="Tan K.C."/>
            <person name="Schoch C.L."/>
            <person name="Spatafora J.W."/>
            <person name="Crous P.W."/>
            <person name="Kodira C."/>
            <person name="Birren B.W."/>
            <person name="Galagan J.E."/>
            <person name="Torriani S.F."/>
            <person name="McDonald B.A."/>
            <person name="Oliver R.P."/>
        </authorList>
    </citation>
    <scope>NUCLEOTIDE SEQUENCE [LARGE SCALE GENOMIC DNA]</scope>
    <source>
        <strain evidence="2">SN15 / ATCC MYA-4574 / FGSC 10173</strain>
    </source>
</reference>
<evidence type="ECO:0000313" key="1">
    <source>
        <dbReference type="EMBL" id="EAT83446.1"/>
    </source>
</evidence>
<dbReference type="AlphaFoldDB" id="Q0UG60"/>
<dbReference type="RefSeq" id="XP_001799553.1">
    <property type="nucleotide sequence ID" value="XM_001799501.1"/>
</dbReference>
<accession>Q0UG60</accession>
<dbReference type="EMBL" id="CH445338">
    <property type="protein sequence ID" value="EAT83446.1"/>
    <property type="molecule type" value="Genomic_DNA"/>
</dbReference>
<protein>
    <submittedName>
        <fullName evidence="1">Uncharacterized protein</fullName>
    </submittedName>
</protein>